<dbReference type="EC" id="1.7.1.17" evidence="6"/>
<dbReference type="Pfam" id="PF02525">
    <property type="entry name" value="Flavodoxin_2"/>
    <property type="match status" value="1"/>
</dbReference>
<dbReference type="Gene3D" id="3.40.50.360">
    <property type="match status" value="1"/>
</dbReference>
<comment type="similarity">
    <text evidence="6">Belongs to the azoreductase type 1 family.</text>
</comment>
<dbReference type="HAMAP" id="MF_01216">
    <property type="entry name" value="Azoreductase_type1"/>
    <property type="match status" value="1"/>
</dbReference>
<comment type="function">
    <text evidence="6">Also exhibits azoreductase activity. Catalyzes the reductive cleavage of the azo bond in aromatic azo compounds to the corresponding amines.</text>
</comment>
<dbReference type="EC" id="1.6.5.-" evidence="6"/>
<dbReference type="SUPFAM" id="SSF52218">
    <property type="entry name" value="Flavoproteins"/>
    <property type="match status" value="1"/>
</dbReference>
<feature type="domain" description="Flavodoxin-like fold" evidence="7">
    <location>
        <begin position="21"/>
        <end position="212"/>
    </location>
</feature>
<comment type="cofactor">
    <cofactor evidence="6">
        <name>FMN</name>
        <dbReference type="ChEBI" id="CHEBI:58210"/>
    </cofactor>
    <text evidence="6">Binds 1 FMN per subunit.</text>
</comment>
<dbReference type="PANTHER" id="PTHR43741:SF2">
    <property type="entry name" value="FMN-DEPENDENT NADH:QUINONE OXIDOREDUCTASE"/>
    <property type="match status" value="1"/>
</dbReference>
<name>A0ABT4LN53_9PROT</name>
<dbReference type="Proteomes" id="UP001069802">
    <property type="component" value="Unassembled WGS sequence"/>
</dbReference>
<keyword evidence="4 6" id="KW-0520">NAD</keyword>
<feature type="binding site" evidence="6">
    <location>
        <begin position="23"/>
        <end position="25"/>
    </location>
    <ligand>
        <name>FMN</name>
        <dbReference type="ChEBI" id="CHEBI:58210"/>
    </ligand>
</feature>
<keyword evidence="2 6" id="KW-0288">FMN</keyword>
<evidence type="ECO:0000256" key="6">
    <source>
        <dbReference type="HAMAP-Rule" id="MF_01216"/>
    </source>
</evidence>
<comment type="function">
    <text evidence="6">Quinone reductase that provides resistance to thiol-specific stress caused by electrophilic quinones.</text>
</comment>
<sequence>MTTILQIDASVRKTDNQVQKYNSISRSISHSFIKSWMNGSTDTKIIRRDVGMNPPAFICNEWVAAVFTAEELRTEEQKSILALSDSLIDELVQADLIVISAPMYNYGMPAALKAWFDQIIRIDKTFSFDLARGDYPLKPVLSGKKLVLITSSGEFGFCPGGIREKMNHLGPHIKTLQAYLGVEEVFEISAEYQEFSDDRHALSVDKAHKKAERLAEKLLSAAISVDS</sequence>
<evidence type="ECO:0000313" key="9">
    <source>
        <dbReference type="Proteomes" id="UP001069802"/>
    </source>
</evidence>
<dbReference type="InterPro" id="IPR029039">
    <property type="entry name" value="Flavoprotein-like_sf"/>
</dbReference>
<comment type="subunit">
    <text evidence="6">Homodimer.</text>
</comment>
<comment type="caution">
    <text evidence="8">The sequence shown here is derived from an EMBL/GenBank/DDBJ whole genome shotgun (WGS) entry which is preliminary data.</text>
</comment>
<protein>
    <recommendedName>
        <fullName evidence="6">FMN dependent NADH:quinone oxidoreductase</fullName>
        <ecNumber evidence="6">1.6.5.-</ecNumber>
    </recommendedName>
    <alternativeName>
        <fullName evidence="6">Azo-dye reductase</fullName>
    </alternativeName>
    <alternativeName>
        <fullName evidence="6">FMN-dependent NADH-azo compound oxidoreductase</fullName>
    </alternativeName>
    <alternativeName>
        <fullName evidence="6">FMN-dependent NADH-azoreductase</fullName>
        <ecNumber evidence="6">1.7.1.17</ecNumber>
    </alternativeName>
</protein>
<dbReference type="InterPro" id="IPR023048">
    <property type="entry name" value="NADH:quinone_OxRdtase_FMN_depd"/>
</dbReference>
<evidence type="ECO:0000256" key="2">
    <source>
        <dbReference type="ARBA" id="ARBA00022643"/>
    </source>
</evidence>
<reference evidence="8" key="1">
    <citation type="submission" date="2022-12" db="EMBL/GenBank/DDBJ databases">
        <title>Bacterial isolates from different developmental stages of Nematostella vectensis.</title>
        <authorList>
            <person name="Fraune S."/>
        </authorList>
    </citation>
    <scope>NUCLEOTIDE SEQUENCE</scope>
    <source>
        <strain evidence="8">G21630-S1</strain>
    </source>
</reference>
<keyword evidence="3 6" id="KW-0560">Oxidoreductase</keyword>
<comment type="caution">
    <text evidence="6">Lacks conserved residue(s) required for the propagation of feature annotation.</text>
</comment>
<dbReference type="InterPro" id="IPR003680">
    <property type="entry name" value="Flavodoxin_fold"/>
</dbReference>
<evidence type="ECO:0000259" key="7">
    <source>
        <dbReference type="Pfam" id="PF02525"/>
    </source>
</evidence>
<evidence type="ECO:0000256" key="1">
    <source>
        <dbReference type="ARBA" id="ARBA00022630"/>
    </source>
</evidence>
<proteinExistence type="inferred from homology"/>
<evidence type="ECO:0000256" key="5">
    <source>
        <dbReference type="ARBA" id="ARBA00048542"/>
    </source>
</evidence>
<dbReference type="PANTHER" id="PTHR43741">
    <property type="entry name" value="FMN-DEPENDENT NADH-AZOREDUCTASE 1"/>
    <property type="match status" value="1"/>
</dbReference>
<keyword evidence="1 6" id="KW-0285">Flavoprotein</keyword>
<gene>
    <name evidence="6" type="primary">azoR</name>
    <name evidence="8" type="ORF">O4H49_17305</name>
</gene>
<evidence type="ECO:0000256" key="3">
    <source>
        <dbReference type="ARBA" id="ARBA00023002"/>
    </source>
</evidence>
<evidence type="ECO:0000256" key="4">
    <source>
        <dbReference type="ARBA" id="ARBA00023027"/>
    </source>
</evidence>
<dbReference type="RefSeq" id="WP_269424694.1">
    <property type="nucleotide sequence ID" value="NZ_JAPWGY010000008.1"/>
</dbReference>
<accession>A0ABT4LN53</accession>
<evidence type="ECO:0000313" key="8">
    <source>
        <dbReference type="EMBL" id="MCZ4282549.1"/>
    </source>
</evidence>
<keyword evidence="9" id="KW-1185">Reference proteome</keyword>
<feature type="binding site" evidence="6">
    <location>
        <position position="10"/>
    </location>
    <ligand>
        <name>FMN</name>
        <dbReference type="ChEBI" id="CHEBI:58210"/>
    </ligand>
</feature>
<dbReference type="EMBL" id="JAPWGY010000008">
    <property type="protein sequence ID" value="MCZ4282549.1"/>
    <property type="molecule type" value="Genomic_DNA"/>
</dbReference>
<comment type="catalytic activity">
    <reaction evidence="6">
        <text>2 a quinone + NADH + H(+) = 2 a 1,4-benzosemiquinone + NAD(+)</text>
        <dbReference type="Rhea" id="RHEA:65952"/>
        <dbReference type="ChEBI" id="CHEBI:15378"/>
        <dbReference type="ChEBI" id="CHEBI:57540"/>
        <dbReference type="ChEBI" id="CHEBI:57945"/>
        <dbReference type="ChEBI" id="CHEBI:132124"/>
        <dbReference type="ChEBI" id="CHEBI:134225"/>
    </reaction>
</comment>
<organism evidence="8 9">
    <name type="scientific">Kiloniella laminariae</name>
    <dbReference type="NCBI Taxonomy" id="454162"/>
    <lineage>
        <taxon>Bacteria</taxon>
        <taxon>Pseudomonadati</taxon>
        <taxon>Pseudomonadota</taxon>
        <taxon>Alphaproteobacteria</taxon>
        <taxon>Rhodospirillales</taxon>
        <taxon>Kiloniellaceae</taxon>
        <taxon>Kiloniella</taxon>
    </lineage>
</organism>
<dbReference type="InterPro" id="IPR050104">
    <property type="entry name" value="FMN-dep_NADH:Q_OxRdtase_AzoR1"/>
</dbReference>
<comment type="catalytic activity">
    <reaction evidence="5">
        <text>N,N-dimethyl-1,4-phenylenediamine + anthranilate + 2 NAD(+) = 2-(4-dimethylaminophenyl)diazenylbenzoate + 2 NADH + 2 H(+)</text>
        <dbReference type="Rhea" id="RHEA:55872"/>
        <dbReference type="ChEBI" id="CHEBI:15378"/>
        <dbReference type="ChEBI" id="CHEBI:15783"/>
        <dbReference type="ChEBI" id="CHEBI:16567"/>
        <dbReference type="ChEBI" id="CHEBI:57540"/>
        <dbReference type="ChEBI" id="CHEBI:57945"/>
        <dbReference type="ChEBI" id="CHEBI:71579"/>
        <dbReference type="EC" id="1.7.1.17"/>
    </reaction>
    <physiologicalReaction direction="right-to-left" evidence="5">
        <dbReference type="Rhea" id="RHEA:55874"/>
    </physiologicalReaction>
</comment>